<name>A0A158M2U5_9BORD</name>
<dbReference type="PROSITE" id="PS51257">
    <property type="entry name" value="PROKAR_LIPOPROTEIN"/>
    <property type="match status" value="1"/>
</dbReference>
<feature type="compositionally biased region" description="Low complexity" evidence="1">
    <location>
        <begin position="40"/>
        <end position="59"/>
    </location>
</feature>
<feature type="region of interest" description="Disordered" evidence="1">
    <location>
        <begin position="30"/>
        <end position="59"/>
    </location>
</feature>
<dbReference type="EMBL" id="JFZZ01000087">
    <property type="protein sequence ID" value="KAK89835.1"/>
    <property type="molecule type" value="Genomic_DNA"/>
</dbReference>
<feature type="signal peptide" evidence="2">
    <location>
        <begin position="1"/>
        <end position="26"/>
    </location>
</feature>
<evidence type="ECO:0000256" key="2">
    <source>
        <dbReference type="SAM" id="SignalP"/>
    </source>
</evidence>
<evidence type="ECO:0000313" key="4">
    <source>
        <dbReference type="Proteomes" id="UP000026682"/>
    </source>
</evidence>
<gene>
    <name evidence="3" type="ORF">L497_1396</name>
</gene>
<sequence>MQAAKSRMGMQYRRWMAALALPLVLAGCNGGGDDDDEQVSTTPPQTAPEQTPPASTEPTRNTVYLDAKAGDVIAVRIEELLPTQAAIGYDQIYYKLGRWQGDFNRSTWQANATQMLDYLNRTVGKKFDDYCEDTGQTSRAQDFQTIAEASAARSGFPDHRRSERRAPGRRHDVCLQGCPGHQCRCNEDGRSGMGWQSVSHGRAPLLLVIARDRRWRPQTQGLGQSRCQLQRYDQQRGVLATNGR</sequence>
<proteinExistence type="predicted"/>
<dbReference type="Gene3D" id="3.90.1530.10">
    <property type="entry name" value="Conserved hypothetical protein from pyrococcus furiosus pfu- 392566-001, ParB domain"/>
    <property type="match status" value="1"/>
</dbReference>
<feature type="chain" id="PRO_5007628569" evidence="2">
    <location>
        <begin position="27"/>
        <end position="244"/>
    </location>
</feature>
<reference evidence="3 4" key="1">
    <citation type="submission" date="2014-03" db="EMBL/GenBank/DDBJ databases">
        <title>Genome sequence of Bordetella holmseii.</title>
        <authorList>
            <person name="Harvill E."/>
            <person name="Goodfield L.L."/>
            <person name="Ivanov Y."/>
            <person name="Meyer J.A."/>
            <person name="Newth C."/>
            <person name="Cassiday P."/>
            <person name="Tondella M.L."/>
            <person name="Liao P."/>
            <person name="Zimmerman J."/>
            <person name="Meert K."/>
            <person name="Wessel D."/>
            <person name="Berger J."/>
            <person name="Dean J.M."/>
            <person name="Holubkov R."/>
            <person name="Burr J."/>
            <person name="Liu T."/>
            <person name="Brinkac L.M."/>
            <person name="Sanka R."/>
            <person name="Kim M."/>
            <person name="Losada L."/>
        </authorList>
    </citation>
    <scope>NUCLEOTIDE SEQUENCE [LARGE SCALE GENOMIC DNA]</scope>
    <source>
        <strain evidence="3 4">CDC-H585-BH</strain>
    </source>
</reference>
<dbReference type="InterPro" id="IPR036086">
    <property type="entry name" value="ParB/Sulfiredoxin_sf"/>
</dbReference>
<protein>
    <submittedName>
        <fullName evidence="3">ParB-like protein</fullName>
    </submittedName>
</protein>
<dbReference type="AlphaFoldDB" id="A0A158M2U5"/>
<evidence type="ECO:0000313" key="3">
    <source>
        <dbReference type="EMBL" id="KAK89835.1"/>
    </source>
</evidence>
<comment type="caution">
    <text evidence="3">The sequence shown here is derived from an EMBL/GenBank/DDBJ whole genome shotgun (WGS) entry which is preliminary data.</text>
</comment>
<accession>A0A158M2U5</accession>
<organism evidence="3 4">
    <name type="scientific">Bordetella holmesii CDC-H585-BH</name>
    <dbReference type="NCBI Taxonomy" id="1331206"/>
    <lineage>
        <taxon>Bacteria</taxon>
        <taxon>Pseudomonadati</taxon>
        <taxon>Pseudomonadota</taxon>
        <taxon>Betaproteobacteria</taxon>
        <taxon>Burkholderiales</taxon>
        <taxon>Alcaligenaceae</taxon>
        <taxon>Bordetella</taxon>
    </lineage>
</organism>
<keyword evidence="2" id="KW-0732">Signal</keyword>
<dbReference type="Proteomes" id="UP000026682">
    <property type="component" value="Unassembled WGS sequence"/>
</dbReference>
<dbReference type="SUPFAM" id="SSF110849">
    <property type="entry name" value="ParB/Sulfiredoxin"/>
    <property type="match status" value="1"/>
</dbReference>
<evidence type="ECO:0000256" key="1">
    <source>
        <dbReference type="SAM" id="MobiDB-lite"/>
    </source>
</evidence>